<dbReference type="InterPro" id="IPR043128">
    <property type="entry name" value="Rev_trsase/Diguanyl_cyclase"/>
</dbReference>
<reference evidence="1" key="1">
    <citation type="submission" date="2018-05" db="EMBL/GenBank/DDBJ databases">
        <title>Draft genome of Mucuna pruriens seed.</title>
        <authorList>
            <person name="Nnadi N.E."/>
            <person name="Vos R."/>
            <person name="Hasami M.H."/>
            <person name="Devisetty U.K."/>
            <person name="Aguiy J.C."/>
        </authorList>
    </citation>
    <scope>NUCLEOTIDE SEQUENCE [LARGE SCALE GENOMIC DNA]</scope>
    <source>
        <strain evidence="1">JCA_2017</strain>
    </source>
</reference>
<evidence type="ECO:0000313" key="2">
    <source>
        <dbReference type="Proteomes" id="UP000257109"/>
    </source>
</evidence>
<gene>
    <name evidence="1" type="ORF">CR513_24491</name>
</gene>
<organism evidence="1 2">
    <name type="scientific">Mucuna pruriens</name>
    <name type="common">Velvet bean</name>
    <name type="synonym">Dolichos pruriens</name>
    <dbReference type="NCBI Taxonomy" id="157652"/>
    <lineage>
        <taxon>Eukaryota</taxon>
        <taxon>Viridiplantae</taxon>
        <taxon>Streptophyta</taxon>
        <taxon>Embryophyta</taxon>
        <taxon>Tracheophyta</taxon>
        <taxon>Spermatophyta</taxon>
        <taxon>Magnoliopsida</taxon>
        <taxon>eudicotyledons</taxon>
        <taxon>Gunneridae</taxon>
        <taxon>Pentapetalae</taxon>
        <taxon>rosids</taxon>
        <taxon>fabids</taxon>
        <taxon>Fabales</taxon>
        <taxon>Fabaceae</taxon>
        <taxon>Papilionoideae</taxon>
        <taxon>50 kb inversion clade</taxon>
        <taxon>NPAAA clade</taxon>
        <taxon>indigoferoid/millettioid clade</taxon>
        <taxon>Phaseoleae</taxon>
        <taxon>Mucuna</taxon>
    </lineage>
</organism>
<name>A0A371GRV3_MUCPR</name>
<evidence type="ECO:0008006" key="3">
    <source>
        <dbReference type="Google" id="ProtNLM"/>
    </source>
</evidence>
<dbReference type="Gene3D" id="3.30.70.270">
    <property type="match status" value="1"/>
</dbReference>
<comment type="caution">
    <text evidence="1">The sequence shown here is derived from an EMBL/GenBank/DDBJ whole genome shotgun (WGS) entry which is preliminary data.</text>
</comment>
<proteinExistence type="predicted"/>
<evidence type="ECO:0000313" key="1">
    <source>
        <dbReference type="EMBL" id="RDX93271.1"/>
    </source>
</evidence>
<protein>
    <recommendedName>
        <fullName evidence="3">Reverse transcriptase Ty1/copia-type domain-containing protein</fullName>
    </recommendedName>
</protein>
<sequence>MELLGMASRAFSCHLWLMDRIFKDQTGHETKVYIDDMVVNSPSKNRHYEALVGVFVFSFTPTKN</sequence>
<dbReference type="Proteomes" id="UP000257109">
    <property type="component" value="Unassembled WGS sequence"/>
</dbReference>
<accession>A0A371GRV3</accession>
<dbReference type="AlphaFoldDB" id="A0A371GRV3"/>
<dbReference type="EMBL" id="QJKJ01004652">
    <property type="protein sequence ID" value="RDX93271.1"/>
    <property type="molecule type" value="Genomic_DNA"/>
</dbReference>
<feature type="non-terminal residue" evidence="1">
    <location>
        <position position="1"/>
    </location>
</feature>
<keyword evidence="2" id="KW-1185">Reference proteome</keyword>